<protein>
    <submittedName>
        <fullName evidence="8">Major facilitator superfamily domain-containing protein</fullName>
    </submittedName>
</protein>
<evidence type="ECO:0000256" key="5">
    <source>
        <dbReference type="ARBA" id="ARBA00023136"/>
    </source>
</evidence>
<gene>
    <name evidence="8" type="ORF">HRG_09392</name>
</gene>
<feature type="transmembrane region" description="Helical" evidence="6">
    <location>
        <begin position="86"/>
        <end position="106"/>
    </location>
</feature>
<keyword evidence="4 6" id="KW-1133">Transmembrane helix</keyword>
<comment type="caution">
    <text evidence="8">The sequence shown here is derived from an EMBL/GenBank/DDBJ whole genome shotgun (WGS) entry which is preliminary data.</text>
</comment>
<feature type="domain" description="Major facilitator superfamily (MFS) profile" evidence="7">
    <location>
        <begin position="14"/>
        <end position="428"/>
    </location>
</feature>
<dbReference type="InterPro" id="IPR011701">
    <property type="entry name" value="MFS"/>
</dbReference>
<feature type="transmembrane region" description="Helical" evidence="6">
    <location>
        <begin position="279"/>
        <end position="303"/>
    </location>
</feature>
<reference evidence="8" key="1">
    <citation type="submission" date="2021-09" db="EMBL/GenBank/DDBJ databases">
        <title>A high-quality genome of the endoparasitic fungus Hirsutella rhossiliensis with a comparison of Hirsutella genomes reveals transposable elements contributing to genome size variation.</title>
        <authorList>
            <person name="Lin R."/>
            <person name="Jiao Y."/>
            <person name="Sun X."/>
            <person name="Ling J."/>
            <person name="Xie B."/>
            <person name="Cheng X."/>
        </authorList>
    </citation>
    <scope>NUCLEOTIDE SEQUENCE</scope>
    <source>
        <strain evidence="8">HR02</strain>
    </source>
</reference>
<proteinExistence type="predicted"/>
<dbReference type="Proteomes" id="UP000824596">
    <property type="component" value="Unassembled WGS sequence"/>
</dbReference>
<feature type="transmembrane region" description="Helical" evidence="6">
    <location>
        <begin position="309"/>
        <end position="328"/>
    </location>
</feature>
<feature type="transmembrane region" description="Helical" evidence="6">
    <location>
        <begin position="51"/>
        <end position="74"/>
    </location>
</feature>
<accession>A0A9P8MQY0</accession>
<dbReference type="GeneID" id="68358521"/>
<feature type="transmembrane region" description="Helical" evidence="6">
    <location>
        <begin position="143"/>
        <end position="162"/>
    </location>
</feature>
<dbReference type="Gene3D" id="1.20.1250.20">
    <property type="entry name" value="MFS general substrate transporter like domains"/>
    <property type="match status" value="2"/>
</dbReference>
<dbReference type="GO" id="GO:0022857">
    <property type="term" value="F:transmembrane transporter activity"/>
    <property type="evidence" value="ECO:0007669"/>
    <property type="project" value="InterPro"/>
</dbReference>
<evidence type="ECO:0000259" key="7">
    <source>
        <dbReference type="PROSITE" id="PS50850"/>
    </source>
</evidence>
<dbReference type="InterPro" id="IPR020846">
    <property type="entry name" value="MFS_dom"/>
</dbReference>
<dbReference type="InterPro" id="IPR036259">
    <property type="entry name" value="MFS_trans_sf"/>
</dbReference>
<dbReference type="PROSITE" id="PS50850">
    <property type="entry name" value="MFS"/>
    <property type="match status" value="1"/>
</dbReference>
<keyword evidence="3 6" id="KW-0812">Transmembrane</keyword>
<feature type="transmembrane region" description="Helical" evidence="6">
    <location>
        <begin position="335"/>
        <end position="358"/>
    </location>
</feature>
<evidence type="ECO:0000256" key="1">
    <source>
        <dbReference type="ARBA" id="ARBA00004141"/>
    </source>
</evidence>
<organism evidence="8 9">
    <name type="scientific">Hirsutella rhossiliensis</name>
    <dbReference type="NCBI Taxonomy" id="111463"/>
    <lineage>
        <taxon>Eukaryota</taxon>
        <taxon>Fungi</taxon>
        <taxon>Dikarya</taxon>
        <taxon>Ascomycota</taxon>
        <taxon>Pezizomycotina</taxon>
        <taxon>Sordariomycetes</taxon>
        <taxon>Hypocreomycetidae</taxon>
        <taxon>Hypocreales</taxon>
        <taxon>Ophiocordycipitaceae</taxon>
        <taxon>Hirsutella</taxon>
    </lineage>
</organism>
<name>A0A9P8MQY0_9HYPO</name>
<evidence type="ECO:0000256" key="4">
    <source>
        <dbReference type="ARBA" id="ARBA00022989"/>
    </source>
</evidence>
<sequence>MKPSSVLGKIDLYLLPLLLLASFLAHLDKNSLAYAAVLGMGNDLHLHGQQYSWLGSIFYIGYLLMELPTSWLLTHLPIGKYLGSSLILWGGCLCTMAACTSFAAAATVRFCLGVLEAGLLPSCIVITACWYRREEQPLRAALWFGPFSGIFGGILAYAIGGMRTGIPVWKYDQALFLIYGGSTIFVGIVCLVAIPDSHGTAWFLSKTEREEAKLRTQENQTGEDMRKGWKLSHVVEATKDAKYWTVFVFGVCQSITNAGITNFNPLILSGFGYSKTTTVLLAAPQGFVALVAQVAASIVALYIPNIRCLLWVLSCFPALAGVVIVQLVDVTKNRIAALMGLYLTGFYNVSWVLAMSLISSNTAGATKKSFVSVSMAISYAVGNMVGPQFFLESQKPQYHLGIGVMIFSFVMMAVCGMVYWTICIRQNEARDRTRRESSPLIDPTSLAGLHLAADESQDKTDFEIATFRYTY</sequence>
<evidence type="ECO:0000256" key="6">
    <source>
        <dbReference type="SAM" id="Phobius"/>
    </source>
</evidence>
<dbReference type="OrthoDB" id="6730379at2759"/>
<comment type="subcellular location">
    <subcellularLocation>
        <location evidence="1">Membrane</location>
        <topology evidence="1">Multi-pass membrane protein</topology>
    </subcellularLocation>
</comment>
<evidence type="ECO:0000256" key="2">
    <source>
        <dbReference type="ARBA" id="ARBA00022448"/>
    </source>
</evidence>
<feature type="transmembrane region" description="Helical" evidence="6">
    <location>
        <begin position="174"/>
        <end position="194"/>
    </location>
</feature>
<evidence type="ECO:0000313" key="8">
    <source>
        <dbReference type="EMBL" id="KAH0959610.1"/>
    </source>
</evidence>
<feature type="transmembrane region" description="Helical" evidence="6">
    <location>
        <begin position="370"/>
        <end position="391"/>
    </location>
</feature>
<feature type="transmembrane region" description="Helical" evidence="6">
    <location>
        <begin position="112"/>
        <end position="131"/>
    </location>
</feature>
<dbReference type="SUPFAM" id="SSF103473">
    <property type="entry name" value="MFS general substrate transporter"/>
    <property type="match status" value="1"/>
</dbReference>
<keyword evidence="9" id="KW-1185">Reference proteome</keyword>
<dbReference type="AlphaFoldDB" id="A0A9P8MQY0"/>
<evidence type="ECO:0000313" key="9">
    <source>
        <dbReference type="Proteomes" id="UP000824596"/>
    </source>
</evidence>
<evidence type="ECO:0000256" key="3">
    <source>
        <dbReference type="ARBA" id="ARBA00022692"/>
    </source>
</evidence>
<dbReference type="EMBL" id="JAIZPD010000012">
    <property type="protein sequence ID" value="KAH0959610.1"/>
    <property type="molecule type" value="Genomic_DNA"/>
</dbReference>
<dbReference type="PANTHER" id="PTHR43791:SF97">
    <property type="entry name" value="ALLANTOATE TRANSPORTER, PUTATIVE (AFU_ORTHOLOGUE AFUA_1G14700)-RELATED"/>
    <property type="match status" value="1"/>
</dbReference>
<dbReference type="RefSeq" id="XP_044717123.1">
    <property type="nucleotide sequence ID" value="XM_044867863.1"/>
</dbReference>
<keyword evidence="5 6" id="KW-0472">Membrane</keyword>
<dbReference type="Pfam" id="PF07690">
    <property type="entry name" value="MFS_1"/>
    <property type="match status" value="1"/>
</dbReference>
<dbReference type="GO" id="GO:0016020">
    <property type="term" value="C:membrane"/>
    <property type="evidence" value="ECO:0007669"/>
    <property type="project" value="UniProtKB-SubCell"/>
</dbReference>
<feature type="transmembrane region" description="Helical" evidence="6">
    <location>
        <begin position="398"/>
        <end position="422"/>
    </location>
</feature>
<dbReference type="PANTHER" id="PTHR43791">
    <property type="entry name" value="PERMEASE-RELATED"/>
    <property type="match status" value="1"/>
</dbReference>
<keyword evidence="2" id="KW-0813">Transport</keyword>